<dbReference type="SUPFAM" id="SSF116734">
    <property type="entry name" value="DNA methylase specificity domain"/>
    <property type="match status" value="2"/>
</dbReference>
<dbReference type="PANTHER" id="PTHR43140:SF1">
    <property type="entry name" value="TYPE I RESTRICTION ENZYME ECOKI SPECIFICITY SUBUNIT"/>
    <property type="match status" value="1"/>
</dbReference>
<keyword evidence="3" id="KW-0540">Nuclease</keyword>
<protein>
    <submittedName>
        <fullName evidence="3">Restriction endonuclease subunit S</fullName>
    </submittedName>
</protein>
<keyword evidence="3" id="KW-0255">Endonuclease</keyword>
<dbReference type="Gene3D" id="3.90.220.20">
    <property type="entry name" value="DNA methylase specificity domains"/>
    <property type="match status" value="2"/>
</dbReference>
<dbReference type="Gene3D" id="1.10.287.1120">
    <property type="entry name" value="Bipartite methylase S protein"/>
    <property type="match status" value="1"/>
</dbReference>
<sequence length="432" mass="48183">MSFPAYEHSKDSGWPWIGDLPSHWDVRRLKTLFSRVTRPVEDGDKIVTAFRDGQVTLRENRREEGFTNALQEIGYQGVRRGDLVIHAMDGFAGAIGVSDSDGKSTPVYTVCVAEPDASARYYALLLRHMALSGFVASLAKGIRERSTDFRWADASVLALPHPPLTEQVGILAFLDREIAKIDALVEAQRRLIELLKEKRQAVISHAVTKGLDPSAPMKDSGVEWLGQVPAHWEVVPTRSLISLRRELVGEQHGQFDLLSLTLRGVVVRDRESGHGKFPAEFNAYQTVRPNDLVFCLFDMDETPRTVGLSEHNGMVTGAYDVFEEALSNIAPFIYWLYLARDFRKQLRPFYTGLRKVIRKETFGSIPVALPPKDEREAIVGHLRELTRSFDELSAQAEAVIALLLERRAALISAAVTGKIDVRGLAPQEAEAA</sequence>
<keyword evidence="4" id="KW-1185">Reference proteome</keyword>
<comment type="caution">
    <text evidence="3">The sequence shown here is derived from an EMBL/GenBank/DDBJ whole genome shotgun (WGS) entry which is preliminary data.</text>
</comment>
<reference evidence="3 4" key="1">
    <citation type="submission" date="2020-11" db="EMBL/GenBank/DDBJ databases">
        <title>genome sequence of strain KACC 18849.</title>
        <authorList>
            <person name="Gao J."/>
            <person name="Zhang X."/>
        </authorList>
    </citation>
    <scope>NUCLEOTIDE SEQUENCE [LARGE SCALE GENOMIC DNA]</scope>
    <source>
        <strain evidence="3 4">KACC 18849</strain>
    </source>
</reference>
<dbReference type="InterPro" id="IPR051212">
    <property type="entry name" value="Type-I_RE_S_subunit"/>
</dbReference>
<keyword evidence="1" id="KW-0680">Restriction system</keyword>
<dbReference type="InterPro" id="IPR044946">
    <property type="entry name" value="Restrct_endonuc_typeI_TRD_sf"/>
</dbReference>
<name>A0ABS0T3I6_9CAUL</name>
<accession>A0ABS0T3I6</accession>
<dbReference type="EMBL" id="JADWOX010000022">
    <property type="protein sequence ID" value="MBI1686448.1"/>
    <property type="molecule type" value="Genomic_DNA"/>
</dbReference>
<dbReference type="Proteomes" id="UP000639859">
    <property type="component" value="Unassembled WGS sequence"/>
</dbReference>
<keyword evidence="2" id="KW-0238">DNA-binding</keyword>
<gene>
    <name evidence="3" type="ORF">I4Q42_22495</name>
</gene>
<evidence type="ECO:0000256" key="2">
    <source>
        <dbReference type="ARBA" id="ARBA00023125"/>
    </source>
</evidence>
<evidence type="ECO:0000256" key="1">
    <source>
        <dbReference type="ARBA" id="ARBA00022747"/>
    </source>
</evidence>
<evidence type="ECO:0000313" key="3">
    <source>
        <dbReference type="EMBL" id="MBI1686448.1"/>
    </source>
</evidence>
<dbReference type="GO" id="GO:0004519">
    <property type="term" value="F:endonuclease activity"/>
    <property type="evidence" value="ECO:0007669"/>
    <property type="project" value="UniProtKB-KW"/>
</dbReference>
<proteinExistence type="predicted"/>
<organism evidence="3 4">
    <name type="scientific">Caulobacter hibisci</name>
    <dbReference type="NCBI Taxonomy" id="2035993"/>
    <lineage>
        <taxon>Bacteria</taxon>
        <taxon>Pseudomonadati</taxon>
        <taxon>Pseudomonadota</taxon>
        <taxon>Alphaproteobacteria</taxon>
        <taxon>Caulobacterales</taxon>
        <taxon>Caulobacteraceae</taxon>
        <taxon>Caulobacter</taxon>
    </lineage>
</organism>
<dbReference type="PANTHER" id="PTHR43140">
    <property type="entry name" value="TYPE-1 RESTRICTION ENZYME ECOKI SPECIFICITY PROTEIN"/>
    <property type="match status" value="1"/>
</dbReference>
<evidence type="ECO:0000313" key="4">
    <source>
        <dbReference type="Proteomes" id="UP000639859"/>
    </source>
</evidence>
<keyword evidence="3" id="KW-0378">Hydrolase</keyword>